<feature type="transmembrane region" description="Helical" evidence="1">
    <location>
        <begin position="42"/>
        <end position="61"/>
    </location>
</feature>
<evidence type="ECO:0000313" key="2">
    <source>
        <dbReference type="EMBL" id="MBB6325819.1"/>
    </source>
</evidence>
<dbReference type="RefSeq" id="WP_221444449.1">
    <property type="nucleotide sequence ID" value="NZ_JACIJO010000001.1"/>
</dbReference>
<accession>A0A841MKD4</accession>
<evidence type="ECO:0000256" key="1">
    <source>
        <dbReference type="SAM" id="Phobius"/>
    </source>
</evidence>
<dbReference type="Proteomes" id="UP000588604">
    <property type="component" value="Unassembled WGS sequence"/>
</dbReference>
<keyword evidence="3" id="KW-1185">Reference proteome</keyword>
<protein>
    <submittedName>
        <fullName evidence="2">Uncharacterized protein</fullName>
    </submittedName>
</protein>
<evidence type="ECO:0000313" key="3">
    <source>
        <dbReference type="Proteomes" id="UP000588604"/>
    </source>
</evidence>
<proteinExistence type="predicted"/>
<comment type="caution">
    <text evidence="2">The sequence shown here is derived from an EMBL/GenBank/DDBJ whole genome shotgun (WGS) entry which is preliminary data.</text>
</comment>
<gene>
    <name evidence="2" type="ORF">FHS59_001434</name>
</gene>
<organism evidence="2 3">
    <name type="scientific">Algoriphagus iocasae</name>
    <dbReference type="NCBI Taxonomy" id="1836499"/>
    <lineage>
        <taxon>Bacteria</taxon>
        <taxon>Pseudomonadati</taxon>
        <taxon>Bacteroidota</taxon>
        <taxon>Cytophagia</taxon>
        <taxon>Cytophagales</taxon>
        <taxon>Cyclobacteriaceae</taxon>
        <taxon>Algoriphagus</taxon>
    </lineage>
</organism>
<name>A0A841MKD4_9BACT</name>
<keyword evidence="1" id="KW-0812">Transmembrane</keyword>
<keyword evidence="1" id="KW-0472">Membrane</keyword>
<keyword evidence="1" id="KW-1133">Transmembrane helix</keyword>
<sequence length="227" mass="26985">MKLNHRFYLKSKKEQVWIQVKIGLVSFLLLLFIFLICWKYSFFLPLIICIPITLSLIAPFFDVPSLKETGGLVYYSPLFLAEKPKKEKIIIHGGTLFDYFFVIDRKLNGRKRMNFILHQYLEGLVHLIDHLEEENKENLIIRGTSYIINERTAKKLGFKVVQTDFLQKCILVYNYFNLLISYSLAKGKWTWPRIDDTKTFEAKLEDLIERKDYIKSLERKLKNRHLA</sequence>
<dbReference type="EMBL" id="JACIJO010000001">
    <property type="protein sequence ID" value="MBB6325819.1"/>
    <property type="molecule type" value="Genomic_DNA"/>
</dbReference>
<feature type="transmembrane region" description="Helical" evidence="1">
    <location>
        <begin position="16"/>
        <end position="36"/>
    </location>
</feature>
<reference evidence="2 3" key="1">
    <citation type="submission" date="2020-08" db="EMBL/GenBank/DDBJ databases">
        <title>Genomic Encyclopedia of Type Strains, Phase IV (KMG-IV): sequencing the most valuable type-strain genomes for metagenomic binning, comparative biology and taxonomic classification.</title>
        <authorList>
            <person name="Goeker M."/>
        </authorList>
    </citation>
    <scope>NUCLEOTIDE SEQUENCE [LARGE SCALE GENOMIC DNA]</scope>
    <source>
        <strain evidence="2 3">DSM 102044</strain>
    </source>
</reference>
<dbReference type="AlphaFoldDB" id="A0A841MKD4"/>